<dbReference type="InterPro" id="IPR029033">
    <property type="entry name" value="His_PPase_superfam"/>
</dbReference>
<evidence type="ECO:0000256" key="1">
    <source>
        <dbReference type="SAM" id="SignalP"/>
    </source>
</evidence>
<dbReference type="PANTHER" id="PTHR47821:SF2">
    <property type="entry name" value="PHOSPHOGLYCERATE MUTASE FAMILY PROTEIN"/>
    <property type="match status" value="1"/>
</dbReference>
<protein>
    <recommendedName>
        <fullName evidence="4">Phosphoglycerate mutase</fullName>
    </recommendedName>
</protein>
<dbReference type="SUPFAM" id="SSF53254">
    <property type="entry name" value="Phosphoglycerate mutase-like"/>
    <property type="match status" value="1"/>
</dbReference>
<reference evidence="2 3" key="1">
    <citation type="journal article" date="2024" name="Science">
        <title>Giant polyketide synthase enzymes in the biosynthesis of giant marine polyether toxins.</title>
        <authorList>
            <person name="Fallon T.R."/>
            <person name="Shende V.V."/>
            <person name="Wierzbicki I.H."/>
            <person name="Pendleton A.L."/>
            <person name="Watervoot N.F."/>
            <person name="Auber R.P."/>
            <person name="Gonzalez D.J."/>
            <person name="Wisecaver J.H."/>
            <person name="Moore B.S."/>
        </authorList>
    </citation>
    <scope>NUCLEOTIDE SEQUENCE [LARGE SCALE GENOMIC DNA]</scope>
    <source>
        <strain evidence="2 3">12B1</strain>
    </source>
</reference>
<gene>
    <name evidence="2" type="ORF">AB1Y20_000440</name>
</gene>
<dbReference type="PANTHER" id="PTHR47821">
    <property type="entry name" value="PHOSPHOGLYCERATE MUTASE FAMILY PROTEIN"/>
    <property type="match status" value="1"/>
</dbReference>
<dbReference type="AlphaFoldDB" id="A0AB34KAF6"/>
<comment type="caution">
    <text evidence="2">The sequence shown here is derived from an EMBL/GenBank/DDBJ whole genome shotgun (WGS) entry which is preliminary data.</text>
</comment>
<dbReference type="Pfam" id="PF00300">
    <property type="entry name" value="His_Phos_1"/>
    <property type="match status" value="1"/>
</dbReference>
<dbReference type="EMBL" id="JBGBPQ010000001">
    <property type="protein sequence ID" value="KAL1529494.1"/>
    <property type="molecule type" value="Genomic_DNA"/>
</dbReference>
<feature type="chain" id="PRO_5044227848" description="Phosphoglycerate mutase" evidence="1">
    <location>
        <begin position="21"/>
        <end position="228"/>
    </location>
</feature>
<name>A0AB34KAF6_PRYPA</name>
<proteinExistence type="predicted"/>
<keyword evidence="3" id="KW-1185">Reference proteome</keyword>
<organism evidence="2 3">
    <name type="scientific">Prymnesium parvum</name>
    <name type="common">Toxic golden alga</name>
    <dbReference type="NCBI Taxonomy" id="97485"/>
    <lineage>
        <taxon>Eukaryota</taxon>
        <taxon>Haptista</taxon>
        <taxon>Haptophyta</taxon>
        <taxon>Prymnesiophyceae</taxon>
        <taxon>Prymnesiales</taxon>
        <taxon>Prymnesiaceae</taxon>
        <taxon>Prymnesium</taxon>
    </lineage>
</organism>
<keyword evidence="1" id="KW-0732">Signal</keyword>
<evidence type="ECO:0008006" key="4">
    <source>
        <dbReference type="Google" id="ProtNLM"/>
    </source>
</evidence>
<feature type="signal peptide" evidence="1">
    <location>
        <begin position="1"/>
        <end position="20"/>
    </location>
</feature>
<sequence length="228" mass="25033">MTLMRLPVLALLALAQPCLASTPLRQRYFALRHGQSLANIEGVISSNPEIATVEHGLSEKGWLEAEAAALAVVREAIASGSGVAICCSDFRRARQTALAVRAGALAAGVRVWPEDGVHEETGLRERYFGDFDGKGDEGYHAVWAEDALDADHEKFNVESVSNVCRRAYEVVEKVDSQLGSERWIVILVAHGDVLQILQTRFNNISPSRHRELEHLPTATLRELCHASQ</sequence>
<accession>A0AB34KAF6</accession>
<dbReference type="CDD" id="cd07067">
    <property type="entry name" value="HP_PGM_like"/>
    <property type="match status" value="1"/>
</dbReference>
<dbReference type="InterPro" id="IPR013078">
    <property type="entry name" value="His_Pase_superF_clade-1"/>
</dbReference>
<dbReference type="SMART" id="SM00855">
    <property type="entry name" value="PGAM"/>
    <property type="match status" value="1"/>
</dbReference>
<evidence type="ECO:0000313" key="3">
    <source>
        <dbReference type="Proteomes" id="UP001515480"/>
    </source>
</evidence>
<dbReference type="Gene3D" id="3.40.50.1240">
    <property type="entry name" value="Phosphoglycerate mutase-like"/>
    <property type="match status" value="1"/>
</dbReference>
<dbReference type="Proteomes" id="UP001515480">
    <property type="component" value="Unassembled WGS sequence"/>
</dbReference>
<evidence type="ECO:0000313" key="2">
    <source>
        <dbReference type="EMBL" id="KAL1529494.1"/>
    </source>
</evidence>